<keyword evidence="1" id="KW-0472">Membrane</keyword>
<sequence>MGLYDRDYMRKDRKREKREENRILDSLSELFEKLQHREERIEKPKQEGVKTEKERQVRKPDLALYFWILSGVIAVGLLIFMLIKAHA</sequence>
<evidence type="ECO:0000313" key="2">
    <source>
        <dbReference type="EMBL" id="BAI68901.1"/>
    </source>
</evidence>
<keyword evidence="3" id="KW-1185">Reference proteome</keyword>
<dbReference type="Proteomes" id="UP000002574">
    <property type="component" value="Chromosome"/>
</dbReference>
<feature type="transmembrane region" description="Helical" evidence="1">
    <location>
        <begin position="62"/>
        <end position="83"/>
    </location>
</feature>
<dbReference type="KEGG" id="hth:HTH_0437"/>
<organism evidence="2 3">
    <name type="scientific">Hydrogenobacter thermophilus (strain DSM 6534 / IAM 12695 / TK-6)</name>
    <dbReference type="NCBI Taxonomy" id="608538"/>
    <lineage>
        <taxon>Bacteria</taxon>
        <taxon>Pseudomonadati</taxon>
        <taxon>Aquificota</taxon>
        <taxon>Aquificia</taxon>
        <taxon>Aquificales</taxon>
        <taxon>Aquificaceae</taxon>
        <taxon>Hydrogenobacter</taxon>
    </lineage>
</organism>
<name>D3DGE9_HYDTT</name>
<dbReference type="EMBL" id="AP011112">
    <property type="protein sequence ID" value="BAI68901.1"/>
    <property type="molecule type" value="Genomic_DNA"/>
</dbReference>
<evidence type="ECO:0000256" key="1">
    <source>
        <dbReference type="SAM" id="Phobius"/>
    </source>
</evidence>
<dbReference type="KEGG" id="hte:Hydth_0435"/>
<proteinExistence type="predicted"/>
<dbReference type="AlphaFoldDB" id="D3DGE9"/>
<keyword evidence="1" id="KW-1133">Transmembrane helix</keyword>
<keyword evidence="1" id="KW-0812">Transmembrane</keyword>
<protein>
    <submittedName>
        <fullName evidence="2">Uncharacterized protein</fullName>
    </submittedName>
</protein>
<dbReference type="RefSeq" id="WP_012963084.1">
    <property type="nucleotide sequence ID" value="NC_013799.1"/>
</dbReference>
<dbReference type="STRING" id="608538.HTH_0437"/>
<gene>
    <name evidence="2" type="ordered locus">HTH_0437</name>
</gene>
<reference evidence="2 3" key="1">
    <citation type="journal article" date="2010" name="J. Bacteriol.">
        <title>Complete genome sequence of the thermophilic, obligately chemolithoautotrophic hydrogen-oxidizing bacterium Hydrogenobacter thermophilus TK-6.</title>
        <authorList>
            <person name="Arai H."/>
            <person name="Kanbe H."/>
            <person name="Ishii M."/>
            <person name="Igarashi Y."/>
        </authorList>
    </citation>
    <scope>NUCLEOTIDE SEQUENCE [LARGE SCALE GENOMIC DNA]</scope>
    <source>
        <strain evidence="3">DSM 6534 / IAM 12695 / TK-6 [Tokyo]</strain>
    </source>
</reference>
<accession>D3DGE9</accession>
<evidence type="ECO:0000313" key="3">
    <source>
        <dbReference type="Proteomes" id="UP000002574"/>
    </source>
</evidence>